<dbReference type="Proteomes" id="UP000799776">
    <property type="component" value="Unassembled WGS sequence"/>
</dbReference>
<proteinExistence type="predicted"/>
<protein>
    <submittedName>
        <fullName evidence="2">Uncharacterized protein</fullName>
    </submittedName>
</protein>
<evidence type="ECO:0000313" key="2">
    <source>
        <dbReference type="EMBL" id="KAF2084368.1"/>
    </source>
</evidence>
<feature type="compositionally biased region" description="Basic and acidic residues" evidence="1">
    <location>
        <begin position="154"/>
        <end position="176"/>
    </location>
</feature>
<feature type="compositionally biased region" description="Basic and acidic residues" evidence="1">
    <location>
        <begin position="194"/>
        <end position="214"/>
    </location>
</feature>
<dbReference type="OrthoDB" id="196131at2759"/>
<accession>A0A9P4HR22</accession>
<gene>
    <name evidence="2" type="ORF">K490DRAFT_68836</name>
</gene>
<sequence>MQLSQNISTATTCVFSSATIHSQEARWADTDCTILVKILKATGTSITTKGNYYPPVKSLEGEGAPRKLYILVEEDTEVALNAINGRRQPSLSHADSELQQFRTYKSNIPSGLVTFLFSVSLQLKRHFVNYSISNMKAEGYDTEMFHRLVDINRRNRGDDTGERSRLDADDDEKMKSPEGSAHGGHRSHRRSRSRAGDRRRDTADPDDAFRASGG</sequence>
<name>A0A9P4HR22_9PEZI</name>
<dbReference type="AlphaFoldDB" id="A0A9P4HR22"/>
<dbReference type="EMBL" id="ML978742">
    <property type="protein sequence ID" value="KAF2084368.1"/>
    <property type="molecule type" value="Genomic_DNA"/>
</dbReference>
<evidence type="ECO:0000256" key="1">
    <source>
        <dbReference type="SAM" id="MobiDB-lite"/>
    </source>
</evidence>
<comment type="caution">
    <text evidence="2">The sequence shown here is derived from an EMBL/GenBank/DDBJ whole genome shotgun (WGS) entry which is preliminary data.</text>
</comment>
<reference evidence="2" key="1">
    <citation type="journal article" date="2020" name="Stud. Mycol.">
        <title>101 Dothideomycetes genomes: a test case for predicting lifestyles and emergence of pathogens.</title>
        <authorList>
            <person name="Haridas S."/>
            <person name="Albert R."/>
            <person name="Binder M."/>
            <person name="Bloem J."/>
            <person name="Labutti K."/>
            <person name="Salamov A."/>
            <person name="Andreopoulos B."/>
            <person name="Baker S."/>
            <person name="Barry K."/>
            <person name="Bills G."/>
            <person name="Bluhm B."/>
            <person name="Cannon C."/>
            <person name="Castanera R."/>
            <person name="Culley D."/>
            <person name="Daum C."/>
            <person name="Ezra D."/>
            <person name="Gonzalez J."/>
            <person name="Henrissat B."/>
            <person name="Kuo A."/>
            <person name="Liang C."/>
            <person name="Lipzen A."/>
            <person name="Lutzoni F."/>
            <person name="Magnuson J."/>
            <person name="Mondo S."/>
            <person name="Nolan M."/>
            <person name="Ohm R."/>
            <person name="Pangilinan J."/>
            <person name="Park H.-J."/>
            <person name="Ramirez L."/>
            <person name="Alfaro M."/>
            <person name="Sun H."/>
            <person name="Tritt A."/>
            <person name="Yoshinaga Y."/>
            <person name="Zwiers L.-H."/>
            <person name="Turgeon B."/>
            <person name="Goodwin S."/>
            <person name="Spatafora J."/>
            <person name="Crous P."/>
            <person name="Grigoriev I."/>
        </authorList>
    </citation>
    <scope>NUCLEOTIDE SEQUENCE</scope>
    <source>
        <strain evidence="2">CBS 121410</strain>
    </source>
</reference>
<organism evidence="2 3">
    <name type="scientific">Saccharata proteae CBS 121410</name>
    <dbReference type="NCBI Taxonomy" id="1314787"/>
    <lineage>
        <taxon>Eukaryota</taxon>
        <taxon>Fungi</taxon>
        <taxon>Dikarya</taxon>
        <taxon>Ascomycota</taxon>
        <taxon>Pezizomycotina</taxon>
        <taxon>Dothideomycetes</taxon>
        <taxon>Dothideomycetes incertae sedis</taxon>
        <taxon>Botryosphaeriales</taxon>
        <taxon>Saccharataceae</taxon>
        <taxon>Saccharata</taxon>
    </lineage>
</organism>
<feature type="compositionally biased region" description="Basic residues" evidence="1">
    <location>
        <begin position="183"/>
        <end position="193"/>
    </location>
</feature>
<evidence type="ECO:0000313" key="3">
    <source>
        <dbReference type="Proteomes" id="UP000799776"/>
    </source>
</evidence>
<keyword evidence="3" id="KW-1185">Reference proteome</keyword>
<feature type="region of interest" description="Disordered" evidence="1">
    <location>
        <begin position="154"/>
        <end position="214"/>
    </location>
</feature>